<protein>
    <submittedName>
        <fullName evidence="1">Uncharacterized protein</fullName>
    </submittedName>
</protein>
<name>A0A7W7FQH1_9PSEU</name>
<evidence type="ECO:0000313" key="2">
    <source>
        <dbReference type="Proteomes" id="UP000533598"/>
    </source>
</evidence>
<dbReference type="EMBL" id="JACHMH010000001">
    <property type="protein sequence ID" value="MBB4674152.1"/>
    <property type="molecule type" value="Genomic_DNA"/>
</dbReference>
<comment type="caution">
    <text evidence="1">The sequence shown here is derived from an EMBL/GenBank/DDBJ whole genome shotgun (WGS) entry which is preliminary data.</text>
</comment>
<proteinExistence type="predicted"/>
<dbReference type="Proteomes" id="UP000533598">
    <property type="component" value="Unassembled WGS sequence"/>
</dbReference>
<reference evidence="1 2" key="1">
    <citation type="submission" date="2020-08" db="EMBL/GenBank/DDBJ databases">
        <title>Sequencing the genomes of 1000 actinobacteria strains.</title>
        <authorList>
            <person name="Klenk H.-P."/>
        </authorList>
    </citation>
    <scope>NUCLEOTIDE SEQUENCE [LARGE SCALE GENOMIC DNA]</scope>
    <source>
        <strain evidence="1 2">DSM 44230</strain>
    </source>
</reference>
<dbReference type="AlphaFoldDB" id="A0A7W7FQH1"/>
<organism evidence="1 2">
    <name type="scientific">Crossiella cryophila</name>
    <dbReference type="NCBI Taxonomy" id="43355"/>
    <lineage>
        <taxon>Bacteria</taxon>
        <taxon>Bacillati</taxon>
        <taxon>Actinomycetota</taxon>
        <taxon>Actinomycetes</taxon>
        <taxon>Pseudonocardiales</taxon>
        <taxon>Pseudonocardiaceae</taxon>
        <taxon>Crossiella</taxon>
    </lineage>
</organism>
<keyword evidence="2" id="KW-1185">Reference proteome</keyword>
<sequence length="57" mass="6049">MLVIAEVVPALLAVAAVTGVCRLLALGIALKGAAPADRPAIIRALAEFFRTLPRRRR</sequence>
<gene>
    <name evidence="1" type="ORF">HNR67_000270</name>
</gene>
<dbReference type="RefSeq" id="WP_185000180.1">
    <property type="nucleotide sequence ID" value="NZ_BAAAUI010000011.1"/>
</dbReference>
<evidence type="ECO:0000313" key="1">
    <source>
        <dbReference type="EMBL" id="MBB4674152.1"/>
    </source>
</evidence>
<accession>A0A7W7FQH1</accession>